<dbReference type="Gene3D" id="3.40.630.30">
    <property type="match status" value="1"/>
</dbReference>
<dbReference type="InterPro" id="IPR041496">
    <property type="entry name" value="YitH/HolE_GNAT"/>
</dbReference>
<evidence type="ECO:0000313" key="2">
    <source>
        <dbReference type="EMBL" id="SNX75502.1"/>
    </source>
</evidence>
<evidence type="ECO:0000259" key="1">
    <source>
        <dbReference type="PROSITE" id="PS51186"/>
    </source>
</evidence>
<dbReference type="SUPFAM" id="SSF55729">
    <property type="entry name" value="Acyl-CoA N-acyltransferases (Nat)"/>
    <property type="match status" value="1"/>
</dbReference>
<dbReference type="PROSITE" id="PS51186">
    <property type="entry name" value="GNAT"/>
    <property type="match status" value="1"/>
</dbReference>
<proteinExistence type="predicted"/>
<protein>
    <submittedName>
        <fullName evidence="2">Acetyltransferase (GNAT) family protein</fullName>
    </submittedName>
</protein>
<name>A0A285D6R7_9BACI</name>
<dbReference type="CDD" id="cd04301">
    <property type="entry name" value="NAT_SF"/>
    <property type="match status" value="1"/>
</dbReference>
<dbReference type="Pfam" id="PF18014">
    <property type="entry name" value="Acetyltransf_18"/>
    <property type="match status" value="1"/>
</dbReference>
<dbReference type="Gene3D" id="3.40.630.90">
    <property type="match status" value="1"/>
</dbReference>
<keyword evidence="3" id="KW-1185">Reference proteome</keyword>
<dbReference type="GO" id="GO:0016747">
    <property type="term" value="F:acyltransferase activity, transferring groups other than amino-acyl groups"/>
    <property type="evidence" value="ECO:0007669"/>
    <property type="project" value="InterPro"/>
</dbReference>
<dbReference type="InterPro" id="IPR016181">
    <property type="entry name" value="Acyl_CoA_acyltransferase"/>
</dbReference>
<organism evidence="2 3">
    <name type="scientific">Bacillus oleivorans</name>
    <dbReference type="NCBI Taxonomy" id="1448271"/>
    <lineage>
        <taxon>Bacteria</taxon>
        <taxon>Bacillati</taxon>
        <taxon>Bacillota</taxon>
        <taxon>Bacilli</taxon>
        <taxon>Bacillales</taxon>
        <taxon>Bacillaceae</taxon>
        <taxon>Bacillus</taxon>
    </lineage>
</organism>
<sequence>MKTIKNKLSLHFFNEDDIGGLISLSQSVGWDYDEHEIRTVLSSGKILGHKNEFGQIVSSAAIIPYDTHLASIGMVIVKSEYRGLGLGKETTQACIKLVSEKVSIMLIATPEGKPLYEKLGFKKVGSVHKFLCSHYEPFDHLLSDGCKAEALEEKDLHQVIELDKHAFGDSRGTFLRNRLKQAQQALVLKDESGNVIGFGFSILGPENLILGPIVAPDYKGAMDLINQLARNHRGQLRIDTPIGDDLFINYLQGYGFEKVSHPPIMILHSDTMPMRNSHLYGIAAQVFG</sequence>
<keyword evidence="2" id="KW-0808">Transferase</keyword>
<dbReference type="AlphaFoldDB" id="A0A285D6R7"/>
<dbReference type="PANTHER" id="PTHR47237:SF2">
    <property type="entry name" value="BLL4206 PROTEIN"/>
    <property type="match status" value="1"/>
</dbReference>
<accession>A0A285D6R7</accession>
<dbReference type="InterPro" id="IPR052729">
    <property type="entry name" value="Acyl/Acetyltrans_Enzymes"/>
</dbReference>
<dbReference type="Pfam" id="PF13673">
    <property type="entry name" value="Acetyltransf_10"/>
    <property type="match status" value="1"/>
</dbReference>
<evidence type="ECO:0000313" key="3">
    <source>
        <dbReference type="Proteomes" id="UP000219546"/>
    </source>
</evidence>
<dbReference type="OrthoDB" id="8453373at2"/>
<dbReference type="PANTHER" id="PTHR47237">
    <property type="entry name" value="SLL0310 PROTEIN"/>
    <property type="match status" value="1"/>
</dbReference>
<feature type="domain" description="N-acetyltransferase" evidence="1">
    <location>
        <begin position="8"/>
        <end position="149"/>
    </location>
</feature>
<dbReference type="RefSeq" id="WP_097160569.1">
    <property type="nucleotide sequence ID" value="NZ_JBEPMQ010000017.1"/>
</dbReference>
<dbReference type="Proteomes" id="UP000219546">
    <property type="component" value="Unassembled WGS sequence"/>
</dbReference>
<dbReference type="InterPro" id="IPR000182">
    <property type="entry name" value="GNAT_dom"/>
</dbReference>
<dbReference type="EMBL" id="OAOP01000013">
    <property type="protein sequence ID" value="SNX75502.1"/>
    <property type="molecule type" value="Genomic_DNA"/>
</dbReference>
<gene>
    <name evidence="2" type="ORF">SAMN05877753_1132</name>
</gene>
<reference evidence="2 3" key="1">
    <citation type="submission" date="2017-08" db="EMBL/GenBank/DDBJ databases">
        <authorList>
            <person name="de Groot N.N."/>
        </authorList>
    </citation>
    <scope>NUCLEOTIDE SEQUENCE [LARGE SCALE GENOMIC DNA]</scope>
    <source>
        <strain evidence="2 3">JC228</strain>
    </source>
</reference>